<protein>
    <submittedName>
        <fullName evidence="2">Uncharacterized protein</fullName>
    </submittedName>
</protein>
<evidence type="ECO:0000313" key="2">
    <source>
        <dbReference type="EMBL" id="CAE4595649.1"/>
    </source>
</evidence>
<feature type="chain" id="PRO_5031125986" evidence="1">
    <location>
        <begin position="25"/>
        <end position="282"/>
    </location>
</feature>
<proteinExistence type="predicted"/>
<accession>A0A7S4VPK2</accession>
<sequence>MGRACARPSLAALCFLVLSSRLSAAGSPEGRPDAKCSSGVCSSGMNLVQIQKGLPVEINNNWLAVNNKWYSRKRAHEALLGRLGRTSGIWVRPVLLNFRTPAPQEWLEGNVKVTTTLSLSSAQARQIAATVDGGFGGFSGSAGLNSSSHNATYVLKGLTFEDILMIKHYFNNATHASLMQDVKDMYDASHKPRIVTRVWVMVSGEDEHARSCTGGHLSLRYGGAQGSVGASISGSGCAQSTWSFDPNTVIAYEASYLKFENMAPIIPRGRVKDVVVDWYWTR</sequence>
<dbReference type="AlphaFoldDB" id="A0A7S4VPK2"/>
<feature type="signal peptide" evidence="1">
    <location>
        <begin position="1"/>
        <end position="24"/>
    </location>
</feature>
<organism evidence="2">
    <name type="scientific">Alexandrium monilatum</name>
    <dbReference type="NCBI Taxonomy" id="311494"/>
    <lineage>
        <taxon>Eukaryota</taxon>
        <taxon>Sar</taxon>
        <taxon>Alveolata</taxon>
        <taxon>Dinophyceae</taxon>
        <taxon>Gonyaulacales</taxon>
        <taxon>Pyrocystaceae</taxon>
        <taxon>Alexandrium</taxon>
    </lineage>
</organism>
<keyword evidence="1" id="KW-0732">Signal</keyword>
<reference evidence="2" key="1">
    <citation type="submission" date="2021-01" db="EMBL/GenBank/DDBJ databases">
        <authorList>
            <person name="Corre E."/>
            <person name="Pelletier E."/>
            <person name="Niang G."/>
            <person name="Scheremetjew M."/>
            <person name="Finn R."/>
            <person name="Kale V."/>
            <person name="Holt S."/>
            <person name="Cochrane G."/>
            <person name="Meng A."/>
            <person name="Brown T."/>
            <person name="Cohen L."/>
        </authorList>
    </citation>
    <scope>NUCLEOTIDE SEQUENCE</scope>
    <source>
        <strain evidence="2">CCMP3105</strain>
    </source>
</reference>
<evidence type="ECO:0000256" key="1">
    <source>
        <dbReference type="SAM" id="SignalP"/>
    </source>
</evidence>
<gene>
    <name evidence="2" type="ORF">AMON00008_LOCUS26489</name>
</gene>
<dbReference type="EMBL" id="HBNR01038336">
    <property type="protein sequence ID" value="CAE4595649.1"/>
    <property type="molecule type" value="Transcribed_RNA"/>
</dbReference>
<name>A0A7S4VPK2_9DINO</name>